<dbReference type="STRING" id="585529.HMPREF0291_11494"/>
<dbReference type="PANTHER" id="PTHR43110:SF1">
    <property type="entry name" value="THIOL PEROXIDASE"/>
    <property type="match status" value="1"/>
</dbReference>
<comment type="caution">
    <text evidence="8">The sequence shown here is derived from an EMBL/GenBank/DDBJ whole genome shotgun (WGS) entry which is preliminary data.</text>
</comment>
<sequence>MDKVTFRNEPTTTSGELPAVGSAIPSFELVGGDMGTVRDSDFAGKKLVLNIFPSLDTGVCAQSVRTFNKLAADVDDTVVLCISKDLPFAQQRFCAAEGIDNVVAASAFRSTFGEDYGVVMQGSPIEGLLARSVVVTDADHNVVHTELVGEIANEPDYDAAKEALGK</sequence>
<comment type="function">
    <text evidence="6">Thiol-specific peroxidase that catalyzes the reduction of hydrogen peroxide and organic hydroperoxides to water and alcohols, respectively. Plays a role in cell protection against oxidative stress by detoxifying peroxides.</text>
</comment>
<evidence type="ECO:0000256" key="5">
    <source>
        <dbReference type="ARBA" id="ARBA00023284"/>
    </source>
</evidence>
<evidence type="ECO:0000259" key="7">
    <source>
        <dbReference type="PROSITE" id="PS51352"/>
    </source>
</evidence>
<dbReference type="RefSeq" id="WP_005289936.1">
    <property type="nucleotide sequence ID" value="NZ_CM000961.1"/>
</dbReference>
<keyword evidence="3 6" id="KW-0560">Oxidoreductase</keyword>
<keyword evidence="1 6" id="KW-0575">Peroxidase</keyword>
<evidence type="ECO:0000256" key="4">
    <source>
        <dbReference type="ARBA" id="ARBA00023157"/>
    </source>
</evidence>
<dbReference type="EMBL" id="ACLJ02000003">
    <property type="protein sequence ID" value="EFK53837.1"/>
    <property type="molecule type" value="Genomic_DNA"/>
</dbReference>
<dbReference type="InterPro" id="IPR013740">
    <property type="entry name" value="Redoxin"/>
</dbReference>
<gene>
    <name evidence="6" type="primary">tpx</name>
    <name evidence="8" type="ORF">HMPREF0291_11494</name>
</gene>
<dbReference type="HOGENOM" id="CLU_042529_12_2_11"/>
<dbReference type="PROSITE" id="PS01265">
    <property type="entry name" value="TPX"/>
    <property type="match status" value="1"/>
</dbReference>
<evidence type="ECO:0000256" key="6">
    <source>
        <dbReference type="HAMAP-Rule" id="MF_00269"/>
    </source>
</evidence>
<evidence type="ECO:0000313" key="9">
    <source>
        <dbReference type="Proteomes" id="UP000004208"/>
    </source>
</evidence>
<feature type="active site" description="Cysteine sulfenic acid (-SOH) intermediate" evidence="6">
    <location>
        <position position="60"/>
    </location>
</feature>
<comment type="subunit">
    <text evidence="6">Homodimer.</text>
</comment>
<dbReference type="eggNOG" id="COG2077">
    <property type="taxonomic scope" value="Bacteria"/>
</dbReference>
<dbReference type="EC" id="1.11.1.24" evidence="6"/>
<proteinExistence type="inferred from homology"/>
<dbReference type="PANTHER" id="PTHR43110">
    <property type="entry name" value="THIOL PEROXIDASE"/>
    <property type="match status" value="1"/>
</dbReference>
<keyword evidence="4 6" id="KW-1015">Disulfide bond</keyword>
<dbReference type="Pfam" id="PF08534">
    <property type="entry name" value="Redoxin"/>
    <property type="match status" value="1"/>
</dbReference>
<dbReference type="Gene3D" id="3.40.30.10">
    <property type="entry name" value="Glutaredoxin"/>
    <property type="match status" value="1"/>
</dbReference>
<name>D7WCF6_9CORY</name>
<comment type="similarity">
    <text evidence="6">Belongs to the peroxiredoxin family. Tpx subfamily.</text>
</comment>
<dbReference type="GO" id="GO:0008379">
    <property type="term" value="F:thioredoxin peroxidase activity"/>
    <property type="evidence" value="ECO:0007669"/>
    <property type="project" value="UniProtKB-UniRule"/>
</dbReference>
<feature type="disulfide bond" description="Redox-active" evidence="6">
    <location>
        <begin position="60"/>
        <end position="94"/>
    </location>
</feature>
<feature type="domain" description="Thioredoxin" evidence="7">
    <location>
        <begin position="18"/>
        <end position="166"/>
    </location>
</feature>
<dbReference type="CDD" id="cd03014">
    <property type="entry name" value="PRX_Atyp2cys"/>
    <property type="match status" value="1"/>
</dbReference>
<evidence type="ECO:0000256" key="2">
    <source>
        <dbReference type="ARBA" id="ARBA00022862"/>
    </source>
</evidence>
<protein>
    <recommendedName>
        <fullName evidence="6">Thiol peroxidase</fullName>
        <shortName evidence="6">Tpx</shortName>
        <ecNumber evidence="6">1.11.1.24</ecNumber>
    </recommendedName>
    <alternativeName>
        <fullName evidence="6">Peroxiredoxin tpx</fullName>
        <shortName evidence="6">Prx</shortName>
    </alternativeName>
    <alternativeName>
        <fullName evidence="6">Thioredoxin peroxidase</fullName>
    </alternativeName>
    <alternativeName>
        <fullName evidence="6">Thioredoxin-dependent peroxiredoxin</fullName>
    </alternativeName>
</protein>
<reference evidence="8" key="1">
    <citation type="submission" date="2010-06" db="EMBL/GenBank/DDBJ databases">
        <authorList>
            <person name="Muzny D."/>
            <person name="Qin X."/>
            <person name="Buhay C."/>
            <person name="Dugan-Rocha S."/>
            <person name="Ding Y."/>
            <person name="Chen G."/>
            <person name="Hawes A."/>
            <person name="Holder M."/>
            <person name="Jhangiani S."/>
            <person name="Johnson A."/>
            <person name="Khan Z."/>
            <person name="Li Z."/>
            <person name="Liu W."/>
            <person name="Liu X."/>
            <person name="Perez L."/>
            <person name="Shen H."/>
            <person name="Wang Q."/>
            <person name="Watt J."/>
            <person name="Xi L."/>
            <person name="Xin Y."/>
            <person name="Zhou J."/>
            <person name="Deng J."/>
            <person name="Jiang H."/>
            <person name="Liu Y."/>
            <person name="Qu J."/>
            <person name="Song X.-Z."/>
            <person name="Zhang L."/>
            <person name="Villasana D."/>
            <person name="Johnson A."/>
            <person name="Liu J."/>
            <person name="Liyanage D."/>
            <person name="Lorensuhewa L."/>
            <person name="Robinson T."/>
            <person name="Song A."/>
            <person name="Song B.-B."/>
            <person name="Dinh H."/>
            <person name="Thornton R."/>
            <person name="Coyle M."/>
            <person name="Francisco L."/>
            <person name="Jackson L."/>
            <person name="Javaid M."/>
            <person name="Korchina V."/>
            <person name="Kovar C."/>
            <person name="Mata R."/>
            <person name="Mathew T."/>
            <person name="Ngo R."/>
            <person name="Nguyen L."/>
            <person name="Nguyen N."/>
            <person name="Okwuonu G."/>
            <person name="Ongeri F."/>
            <person name="Pham C."/>
            <person name="Simmons D."/>
            <person name="Wilczek-Boney K."/>
            <person name="Hale W."/>
            <person name="Jakkamsetti A."/>
            <person name="Pham P."/>
            <person name="Ruth R."/>
            <person name="San Lucas F."/>
            <person name="Warren J."/>
            <person name="Zhang J."/>
            <person name="Zhao Z."/>
            <person name="Zhou C."/>
            <person name="Zhu D."/>
            <person name="Lee S."/>
            <person name="Bess C."/>
            <person name="Blankenburg K."/>
            <person name="Forbes L."/>
            <person name="Fu Q."/>
            <person name="Gubbala S."/>
            <person name="Hirani K."/>
            <person name="Jayaseelan J.C."/>
            <person name="Lara F."/>
            <person name="Munidasa M."/>
            <person name="Palculict T."/>
            <person name="Patil S."/>
            <person name="Pu L.-L."/>
            <person name="Saada N."/>
            <person name="Tang L."/>
            <person name="Weissenberger G."/>
            <person name="Zhu Y."/>
            <person name="Hemphill L."/>
            <person name="Shang Y."/>
            <person name="Youmans B."/>
            <person name="Ayvaz T."/>
            <person name="Ross M."/>
            <person name="Santibanez J."/>
            <person name="Aqrawi P."/>
            <person name="Gross S."/>
            <person name="Joshi V."/>
            <person name="Fowler G."/>
            <person name="Nazareth L."/>
            <person name="Reid J."/>
            <person name="Worley K."/>
            <person name="Petrosino J."/>
            <person name="Highlander S."/>
            <person name="Gibbs R."/>
        </authorList>
    </citation>
    <scope>NUCLEOTIDE SEQUENCE [LARGE SCALE GENOMIC DNA]</scope>
    <source>
        <strain evidence="8">ATCC 33030</strain>
    </source>
</reference>
<keyword evidence="5 6" id="KW-0676">Redox-active center</keyword>
<dbReference type="InterPro" id="IPR050455">
    <property type="entry name" value="Tpx_Peroxidase_subfamily"/>
</dbReference>
<comment type="catalytic activity">
    <reaction evidence="6">
        <text>a hydroperoxide + [thioredoxin]-dithiol = an alcohol + [thioredoxin]-disulfide + H2O</text>
        <dbReference type="Rhea" id="RHEA:62620"/>
        <dbReference type="Rhea" id="RHEA-COMP:10698"/>
        <dbReference type="Rhea" id="RHEA-COMP:10700"/>
        <dbReference type="ChEBI" id="CHEBI:15377"/>
        <dbReference type="ChEBI" id="CHEBI:29950"/>
        <dbReference type="ChEBI" id="CHEBI:30879"/>
        <dbReference type="ChEBI" id="CHEBI:35924"/>
        <dbReference type="ChEBI" id="CHEBI:50058"/>
        <dbReference type="EC" id="1.11.1.24"/>
    </reaction>
</comment>
<evidence type="ECO:0000256" key="1">
    <source>
        <dbReference type="ARBA" id="ARBA00022559"/>
    </source>
</evidence>
<accession>D7WCF6</accession>
<dbReference type="PROSITE" id="PS51352">
    <property type="entry name" value="THIOREDOXIN_2"/>
    <property type="match status" value="1"/>
</dbReference>
<dbReference type="AlphaFoldDB" id="D7WCF6"/>
<keyword evidence="2 6" id="KW-0049">Antioxidant</keyword>
<dbReference type="SUPFAM" id="SSF52833">
    <property type="entry name" value="Thioredoxin-like"/>
    <property type="match status" value="1"/>
</dbReference>
<keyword evidence="9" id="KW-1185">Reference proteome</keyword>
<dbReference type="Proteomes" id="UP000004208">
    <property type="component" value="Unassembled WGS sequence"/>
</dbReference>
<dbReference type="InterPro" id="IPR036249">
    <property type="entry name" value="Thioredoxin-like_sf"/>
</dbReference>
<dbReference type="NCBIfam" id="NF001808">
    <property type="entry name" value="PRK00522.1"/>
    <property type="match status" value="1"/>
</dbReference>
<evidence type="ECO:0000256" key="3">
    <source>
        <dbReference type="ARBA" id="ARBA00023002"/>
    </source>
</evidence>
<dbReference type="OrthoDB" id="9781543at2"/>
<comment type="miscellaneous">
    <text evidence="6">The active site is a conserved redox-active cysteine residue, the peroxidatic cysteine (C(P)), which makes the nucleophilic attack on the peroxide substrate. The peroxide oxidizes the C(P)-SH to cysteine sulfenic acid (C(P)-SOH), which then reacts with another cysteine residue, the resolving cysteine (C(R)), to form a disulfide bridge. The disulfide is subsequently reduced by an appropriate electron donor to complete the catalytic cycle. In this atypical 2-Cys peroxiredoxin, C(R) is present in the same subunit to form an intramolecular disulfide. The disulfide is subsequently reduced by thioredoxin.</text>
</comment>
<organism evidence="8 9">
    <name type="scientific">Corynebacterium genitalium ATCC 33030</name>
    <dbReference type="NCBI Taxonomy" id="585529"/>
    <lineage>
        <taxon>Bacteria</taxon>
        <taxon>Bacillati</taxon>
        <taxon>Actinomycetota</taxon>
        <taxon>Actinomycetes</taxon>
        <taxon>Mycobacteriales</taxon>
        <taxon>Corynebacteriaceae</taxon>
        <taxon>Corynebacterium</taxon>
    </lineage>
</organism>
<dbReference type="HAMAP" id="MF_00269">
    <property type="entry name" value="Tpx"/>
    <property type="match status" value="1"/>
</dbReference>
<dbReference type="InterPro" id="IPR018219">
    <property type="entry name" value="Tpx_CS"/>
</dbReference>
<dbReference type="InterPro" id="IPR013766">
    <property type="entry name" value="Thioredoxin_domain"/>
</dbReference>
<evidence type="ECO:0000313" key="8">
    <source>
        <dbReference type="EMBL" id="EFK53837.1"/>
    </source>
</evidence>
<dbReference type="InterPro" id="IPR002065">
    <property type="entry name" value="TPX"/>
</dbReference>